<accession>A0A7T2TH07</accession>
<sequence length="178" mass="18433">MKKPSADHPLVSMVQVVLDVHDDGTVSVSVDHEPLAPAPGSGVWRRGDFAQIIDAASKERAVPVRVTVHEADGTSFTDILPAVVRRASEPEAAASLSAEVPAEENAADADHPVEVRVTGVGFLPGEDIAVALVAVHTDATPTGDARVLLDPGHIAALAAGEVVFFGRASGTITVRSLR</sequence>
<name>A0A7T2TH07_9MICO</name>
<dbReference type="AlphaFoldDB" id="A0A7T2TH07"/>
<dbReference type="EMBL" id="CP065682">
    <property type="protein sequence ID" value="QPS33584.1"/>
    <property type="molecule type" value="Genomic_DNA"/>
</dbReference>
<dbReference type="KEGG" id="bcau:I6G59_16935"/>
<evidence type="ECO:0000313" key="1">
    <source>
        <dbReference type="EMBL" id="QPS33584.1"/>
    </source>
</evidence>
<organism evidence="1 2">
    <name type="scientific">Brevibacterium casei</name>
    <dbReference type="NCBI Taxonomy" id="33889"/>
    <lineage>
        <taxon>Bacteria</taxon>
        <taxon>Bacillati</taxon>
        <taxon>Actinomycetota</taxon>
        <taxon>Actinomycetes</taxon>
        <taxon>Micrococcales</taxon>
        <taxon>Brevibacteriaceae</taxon>
        <taxon>Brevibacterium</taxon>
    </lineage>
</organism>
<dbReference type="Proteomes" id="UP000594979">
    <property type="component" value="Chromosome"/>
</dbReference>
<gene>
    <name evidence="1" type="ORF">I6G59_16935</name>
</gene>
<reference evidence="1 2" key="1">
    <citation type="submission" date="2020-12" db="EMBL/GenBank/DDBJ databases">
        <title>FDA dAtabase for Regulatory Grade micrObial Sequences (FDA-ARGOS): Supporting development and validation of Infectious Disease Dx tests.</title>
        <authorList>
            <person name="Sproer C."/>
            <person name="Gronow S."/>
            <person name="Severitt S."/>
            <person name="Schroder I."/>
            <person name="Tallon L."/>
            <person name="Sadzewicz L."/>
            <person name="Zhao X."/>
            <person name="Boylan J."/>
            <person name="Ott S."/>
            <person name="Bowen H."/>
            <person name="Vavikolanu K."/>
            <person name="Mehta A."/>
            <person name="Aluvathingal J."/>
            <person name="Nadendla S."/>
            <person name="Lowell S."/>
            <person name="Myers T."/>
            <person name="Yan Y."/>
            <person name="Sichtig H."/>
        </authorList>
    </citation>
    <scope>NUCLEOTIDE SEQUENCE [LARGE SCALE GENOMIC DNA]</scope>
    <source>
        <strain evidence="1 2">FDAARGOS_902</strain>
    </source>
</reference>
<proteinExistence type="predicted"/>
<evidence type="ECO:0000313" key="2">
    <source>
        <dbReference type="Proteomes" id="UP000594979"/>
    </source>
</evidence>
<protein>
    <submittedName>
        <fullName evidence="1">Uncharacterized protein</fullName>
    </submittedName>
</protein>